<feature type="domain" description="DUF3347" evidence="1">
    <location>
        <begin position="30"/>
        <end position="104"/>
    </location>
</feature>
<dbReference type="EMBL" id="BMIX01000008">
    <property type="protein sequence ID" value="GGG43962.1"/>
    <property type="molecule type" value="Genomic_DNA"/>
</dbReference>
<evidence type="ECO:0000313" key="3">
    <source>
        <dbReference type="Proteomes" id="UP000605733"/>
    </source>
</evidence>
<name>A0ABQ1WV73_9FLAO</name>
<proteinExistence type="predicted"/>
<organism evidence="2 3">
    <name type="scientific">Christiangramia forsetii</name>
    <dbReference type="NCBI Taxonomy" id="411153"/>
    <lineage>
        <taxon>Bacteria</taxon>
        <taxon>Pseudomonadati</taxon>
        <taxon>Bacteroidota</taxon>
        <taxon>Flavobacteriia</taxon>
        <taxon>Flavobacteriales</taxon>
        <taxon>Flavobacteriaceae</taxon>
        <taxon>Christiangramia</taxon>
    </lineage>
</organism>
<comment type="caution">
    <text evidence="2">The sequence shown here is derived from an EMBL/GenBank/DDBJ whole genome shotgun (WGS) entry which is preliminary data.</text>
</comment>
<protein>
    <recommendedName>
        <fullName evidence="1">DUF3347 domain-containing protein</fullName>
    </recommendedName>
</protein>
<sequence length="156" mass="17225">MNYGYIQTKGLSGPFSPTGKALSVLPAFLGSYIEIKNALIEDHYVQAKNAAAGMEKNLENSNLKEKEQVQLRATIKELILAGDINDQRIAFAVLSEQLYQILPAIDFGSEALFWQNCPMALGGRGGNWISLEEQVKNPFMGQRMPSCGTALEKLMR</sequence>
<dbReference type="Proteomes" id="UP000605733">
    <property type="component" value="Unassembled WGS sequence"/>
</dbReference>
<accession>A0ABQ1WV73</accession>
<reference evidence="3" key="1">
    <citation type="journal article" date="2019" name="Int. J. Syst. Evol. Microbiol.">
        <title>The Global Catalogue of Microorganisms (GCM) 10K type strain sequencing project: providing services to taxonomists for standard genome sequencing and annotation.</title>
        <authorList>
            <consortium name="The Broad Institute Genomics Platform"/>
            <consortium name="The Broad Institute Genome Sequencing Center for Infectious Disease"/>
            <person name="Wu L."/>
            <person name="Ma J."/>
        </authorList>
    </citation>
    <scope>NUCLEOTIDE SEQUENCE [LARGE SCALE GENOMIC DNA]</scope>
    <source>
        <strain evidence="3">CGMCC 1.15422</strain>
    </source>
</reference>
<gene>
    <name evidence="2" type="ORF">GCM10011532_30010</name>
</gene>
<evidence type="ECO:0000313" key="2">
    <source>
        <dbReference type="EMBL" id="GGG43962.1"/>
    </source>
</evidence>
<dbReference type="Pfam" id="PF11827">
    <property type="entry name" value="DUF3347"/>
    <property type="match status" value="1"/>
</dbReference>
<evidence type="ECO:0000259" key="1">
    <source>
        <dbReference type="Pfam" id="PF11827"/>
    </source>
</evidence>
<keyword evidence="3" id="KW-1185">Reference proteome</keyword>
<dbReference type="InterPro" id="IPR021782">
    <property type="entry name" value="DUF3347"/>
</dbReference>